<dbReference type="InterPro" id="IPR001433">
    <property type="entry name" value="OxRdtase_FAD/NAD-bd"/>
</dbReference>
<dbReference type="InterPro" id="IPR050415">
    <property type="entry name" value="MRET"/>
</dbReference>
<organism evidence="2 3">
    <name type="scientific">Dyadobacter soli</name>
    <dbReference type="NCBI Taxonomy" id="659014"/>
    <lineage>
        <taxon>Bacteria</taxon>
        <taxon>Pseudomonadati</taxon>
        <taxon>Bacteroidota</taxon>
        <taxon>Cytophagia</taxon>
        <taxon>Cytophagales</taxon>
        <taxon>Spirosomataceae</taxon>
        <taxon>Dyadobacter</taxon>
    </lineage>
</organism>
<dbReference type="Proteomes" id="UP000198748">
    <property type="component" value="Unassembled WGS sequence"/>
</dbReference>
<dbReference type="Gene3D" id="3.40.50.80">
    <property type="entry name" value="Nucleotide-binding domain of ferredoxin-NADP reductase (FNR) module"/>
    <property type="match status" value="1"/>
</dbReference>
<dbReference type="AlphaFoldDB" id="A0A1G8BJA7"/>
<dbReference type="Gene3D" id="2.40.30.10">
    <property type="entry name" value="Translation factors"/>
    <property type="match status" value="1"/>
</dbReference>
<dbReference type="RefSeq" id="WP_090157662.1">
    <property type="nucleotide sequence ID" value="NZ_FNAN01000033.1"/>
</dbReference>
<accession>A0A1G8BJA7</accession>
<dbReference type="PROSITE" id="PS51384">
    <property type="entry name" value="FAD_FR"/>
    <property type="match status" value="1"/>
</dbReference>
<evidence type="ECO:0000259" key="1">
    <source>
        <dbReference type="PROSITE" id="PS51384"/>
    </source>
</evidence>
<dbReference type="GO" id="GO:0016491">
    <property type="term" value="F:oxidoreductase activity"/>
    <property type="evidence" value="ECO:0007669"/>
    <property type="project" value="InterPro"/>
</dbReference>
<dbReference type="SUPFAM" id="SSF52343">
    <property type="entry name" value="Ferredoxin reductase-like, C-terminal NADP-linked domain"/>
    <property type="match status" value="1"/>
</dbReference>
<dbReference type="OrthoDB" id="9789468at2"/>
<dbReference type="Pfam" id="PF00175">
    <property type="entry name" value="NAD_binding_1"/>
    <property type="match status" value="1"/>
</dbReference>
<dbReference type="SUPFAM" id="SSF63380">
    <property type="entry name" value="Riboflavin synthase domain-like"/>
    <property type="match status" value="1"/>
</dbReference>
<sequence length="222" mass="24743">MADYSVKLLAKKPVTHNVNAYTIEKPAGFTYTPGQATDFSILKDNWATEKRPFTFTSLPTADTLEFTIKSYTDHEGVTNALTHVEPGDHFEISDAWGAIEYKGEGIFLAGGAGITPFLAIFRDLYSKGQVGANRLFFSNRTTADIILKDELEQILGDHFFNLISGENAEGYYHGRIDKDFLQKHITHFDQPFYVCGPDAFTESILKALEELGAKADALVFEK</sequence>
<dbReference type="PRINTS" id="PR00410">
    <property type="entry name" value="PHEHYDRXLASE"/>
</dbReference>
<dbReference type="PANTHER" id="PTHR47354:SF5">
    <property type="entry name" value="PROTEIN RFBI"/>
    <property type="match status" value="1"/>
</dbReference>
<keyword evidence="3" id="KW-1185">Reference proteome</keyword>
<dbReference type="InterPro" id="IPR039261">
    <property type="entry name" value="FNR_nucleotide-bd"/>
</dbReference>
<name>A0A1G8BJA7_9BACT</name>
<dbReference type="InterPro" id="IPR017938">
    <property type="entry name" value="Riboflavin_synthase-like_b-brl"/>
</dbReference>
<feature type="domain" description="FAD-binding FR-type" evidence="1">
    <location>
        <begin position="1"/>
        <end position="102"/>
    </location>
</feature>
<evidence type="ECO:0000313" key="3">
    <source>
        <dbReference type="Proteomes" id="UP000198748"/>
    </source>
</evidence>
<proteinExistence type="predicted"/>
<dbReference type="InterPro" id="IPR017927">
    <property type="entry name" value="FAD-bd_FR_type"/>
</dbReference>
<dbReference type="EMBL" id="FNAN01000033">
    <property type="protein sequence ID" value="SDH33249.1"/>
    <property type="molecule type" value="Genomic_DNA"/>
</dbReference>
<dbReference type="STRING" id="659014.SAMN04487996_13349"/>
<dbReference type="CDD" id="cd06196">
    <property type="entry name" value="FNR_like_1"/>
    <property type="match status" value="1"/>
</dbReference>
<evidence type="ECO:0000313" key="2">
    <source>
        <dbReference type="EMBL" id="SDH33249.1"/>
    </source>
</evidence>
<dbReference type="PANTHER" id="PTHR47354">
    <property type="entry name" value="NADH OXIDOREDUCTASE HCR"/>
    <property type="match status" value="1"/>
</dbReference>
<protein>
    <submittedName>
        <fullName evidence="2">Ferredoxin-NADP reductase</fullName>
    </submittedName>
</protein>
<gene>
    <name evidence="2" type="ORF">SAMN04487996_13349</name>
</gene>
<reference evidence="3" key="1">
    <citation type="submission" date="2016-10" db="EMBL/GenBank/DDBJ databases">
        <authorList>
            <person name="Varghese N."/>
            <person name="Submissions S."/>
        </authorList>
    </citation>
    <scope>NUCLEOTIDE SEQUENCE [LARGE SCALE GENOMIC DNA]</scope>
    <source>
        <strain evidence="3">DSM 25329</strain>
    </source>
</reference>